<dbReference type="PANTHER" id="PTHR46983">
    <property type="entry name" value="CYSTEINE AND HISTIDINE-RICH DOMAIN-CONTAINING PROTEIN 1"/>
    <property type="match status" value="1"/>
</dbReference>
<dbReference type="Proteomes" id="UP000193986">
    <property type="component" value="Unassembled WGS sequence"/>
</dbReference>
<dbReference type="SUPFAM" id="SSF49764">
    <property type="entry name" value="HSP20-like chaperones"/>
    <property type="match status" value="1"/>
</dbReference>
<proteinExistence type="predicted"/>
<dbReference type="GO" id="GO:0046872">
    <property type="term" value="F:metal ion binding"/>
    <property type="evidence" value="ECO:0007669"/>
    <property type="project" value="UniProtKB-KW"/>
</dbReference>
<name>A0A1Y2AIZ8_9TREE</name>
<organism evidence="7 8">
    <name type="scientific">Naematelia encephala</name>
    <dbReference type="NCBI Taxonomy" id="71784"/>
    <lineage>
        <taxon>Eukaryota</taxon>
        <taxon>Fungi</taxon>
        <taxon>Dikarya</taxon>
        <taxon>Basidiomycota</taxon>
        <taxon>Agaricomycotina</taxon>
        <taxon>Tremellomycetes</taxon>
        <taxon>Tremellales</taxon>
        <taxon>Naemateliaceae</taxon>
        <taxon>Naematelia</taxon>
    </lineage>
</organism>
<dbReference type="InterPro" id="IPR039790">
    <property type="entry name" value="CHRD1"/>
</dbReference>
<dbReference type="CDD" id="cd06466">
    <property type="entry name" value="p23_CS_SGT1_like"/>
    <property type="match status" value="1"/>
</dbReference>
<dbReference type="Pfam" id="PF04968">
    <property type="entry name" value="CHORD"/>
    <property type="match status" value="2"/>
</dbReference>
<feature type="domain" description="CS" evidence="5">
    <location>
        <begin position="224"/>
        <end position="313"/>
    </location>
</feature>
<comment type="caution">
    <text evidence="7">The sequence shown here is derived from an EMBL/GenBank/DDBJ whole genome shotgun (WGS) entry which is preliminary data.</text>
</comment>
<gene>
    <name evidence="7" type="ORF">BCR39DRAFT_551474</name>
</gene>
<evidence type="ECO:0000256" key="1">
    <source>
        <dbReference type="ARBA" id="ARBA00022723"/>
    </source>
</evidence>
<keyword evidence="2" id="KW-0677">Repeat</keyword>
<dbReference type="STRING" id="71784.A0A1Y2AIZ8"/>
<dbReference type="InterPro" id="IPR007051">
    <property type="entry name" value="CHORD_dom"/>
</dbReference>
<keyword evidence="8" id="KW-1185">Reference proteome</keyword>
<accession>A0A1Y2AIZ8</accession>
<evidence type="ECO:0000256" key="4">
    <source>
        <dbReference type="SAM" id="MobiDB-lite"/>
    </source>
</evidence>
<dbReference type="Gene3D" id="4.10.1130.20">
    <property type="match status" value="2"/>
</dbReference>
<dbReference type="InterPro" id="IPR008978">
    <property type="entry name" value="HSP20-like_chaperone"/>
</dbReference>
<dbReference type="InParanoid" id="A0A1Y2AIZ8"/>
<dbReference type="OrthoDB" id="1898560at2759"/>
<dbReference type="EMBL" id="MCFC01000092">
    <property type="protein sequence ID" value="ORY22506.1"/>
    <property type="molecule type" value="Genomic_DNA"/>
</dbReference>
<dbReference type="PROSITE" id="PS51203">
    <property type="entry name" value="CS"/>
    <property type="match status" value="1"/>
</dbReference>
<keyword evidence="3" id="KW-0862">Zinc</keyword>
<evidence type="ECO:0000259" key="6">
    <source>
        <dbReference type="PROSITE" id="PS51401"/>
    </source>
</evidence>
<dbReference type="AlphaFoldDB" id="A0A1Y2AIZ8"/>
<evidence type="ECO:0000313" key="8">
    <source>
        <dbReference type="Proteomes" id="UP000193986"/>
    </source>
</evidence>
<dbReference type="Pfam" id="PF04969">
    <property type="entry name" value="CS"/>
    <property type="match status" value="1"/>
</dbReference>
<evidence type="ECO:0000313" key="7">
    <source>
        <dbReference type="EMBL" id="ORY22506.1"/>
    </source>
</evidence>
<feature type="domain" description="CHORD" evidence="6">
    <location>
        <begin position="146"/>
        <end position="210"/>
    </location>
</feature>
<feature type="compositionally biased region" description="Low complexity" evidence="4">
    <location>
        <begin position="75"/>
        <end position="91"/>
    </location>
</feature>
<dbReference type="PANTHER" id="PTHR46983:SF3">
    <property type="entry name" value="CHPADIPLOID STATE MAINTENANCE PROTEIN CHPA"/>
    <property type="match status" value="1"/>
</dbReference>
<feature type="compositionally biased region" description="Low complexity" evidence="4">
    <location>
        <begin position="110"/>
        <end position="121"/>
    </location>
</feature>
<dbReference type="InterPro" id="IPR007052">
    <property type="entry name" value="CS_dom"/>
</dbReference>
<feature type="domain" description="CHORD" evidence="6">
    <location>
        <begin position="4"/>
        <end position="66"/>
    </location>
</feature>
<protein>
    <submittedName>
        <fullName evidence="7">Chord-domain-containing protein</fullName>
    </submittedName>
</protein>
<reference evidence="7 8" key="1">
    <citation type="submission" date="2016-07" db="EMBL/GenBank/DDBJ databases">
        <title>Pervasive Adenine N6-methylation of Active Genes in Fungi.</title>
        <authorList>
            <consortium name="DOE Joint Genome Institute"/>
            <person name="Mondo S.J."/>
            <person name="Dannebaum R.O."/>
            <person name="Kuo R.C."/>
            <person name="Labutti K."/>
            <person name="Haridas S."/>
            <person name="Kuo A."/>
            <person name="Salamov A."/>
            <person name="Ahrendt S.R."/>
            <person name="Lipzen A."/>
            <person name="Sullivan W."/>
            <person name="Andreopoulos W.B."/>
            <person name="Clum A."/>
            <person name="Lindquist E."/>
            <person name="Daum C."/>
            <person name="Ramamoorthy G.K."/>
            <person name="Gryganskyi A."/>
            <person name="Culley D."/>
            <person name="Magnuson J.K."/>
            <person name="James T.Y."/>
            <person name="O'Malley M.A."/>
            <person name="Stajich J.E."/>
            <person name="Spatafora J.W."/>
            <person name="Visel A."/>
            <person name="Grigoriev I.V."/>
        </authorList>
    </citation>
    <scope>NUCLEOTIDE SEQUENCE [LARGE SCALE GENOMIC DNA]</scope>
    <source>
        <strain evidence="7 8">68-887.2</strain>
    </source>
</reference>
<dbReference type="Gene3D" id="2.60.40.790">
    <property type="match status" value="1"/>
</dbReference>
<dbReference type="PROSITE" id="PS51401">
    <property type="entry name" value="CHORD"/>
    <property type="match status" value="2"/>
</dbReference>
<keyword evidence="1" id="KW-0479">Metal-binding</keyword>
<feature type="region of interest" description="Disordered" evidence="4">
    <location>
        <begin position="63"/>
        <end position="122"/>
    </location>
</feature>
<sequence length="355" mass="38218">MPRCTHQGCQKEYDESDNVDGSCSYHPGGPVFHEGLKSWSCCQNTNKPVLEFDAFMALPPCTKGVHSSAPPPKPTTTNTSSSSTAPANNANHVVTSSNGVETYGPPPVAAPSSSSVTAPVPAAAPPAPVVIEEDDLSIPVPDGARCKRLACGAVWEGESVSRGTGDKAICRFHPQSAIFHEGSKGYLCCKRRVLEFDEFMKIEGCTTGHHLFVGPKRDETKEELVTCRLDHYQTPLQIHVSAFAKGADKERSKIIFETQQLHLDLFLPSNKRITRSVTLYGPIDPSTSSFRILGTKVEMILQKPNAASWPLLELPPAGSELPPGYALTFGVSGRTGTVGGKEIVLAPEELARRAR</sequence>
<evidence type="ECO:0000256" key="3">
    <source>
        <dbReference type="ARBA" id="ARBA00022833"/>
    </source>
</evidence>
<evidence type="ECO:0000259" key="5">
    <source>
        <dbReference type="PROSITE" id="PS51203"/>
    </source>
</evidence>
<evidence type="ECO:0000256" key="2">
    <source>
        <dbReference type="ARBA" id="ARBA00022737"/>
    </source>
</evidence>